<organism evidence="5">
    <name type="scientific">Ralstonia solanacearum</name>
    <name type="common">Pseudomonas solanacearum</name>
    <dbReference type="NCBI Taxonomy" id="305"/>
    <lineage>
        <taxon>Bacteria</taxon>
        <taxon>Pseudomonadati</taxon>
        <taxon>Pseudomonadota</taxon>
        <taxon>Betaproteobacteria</taxon>
        <taxon>Burkholderiales</taxon>
        <taxon>Burkholderiaceae</taxon>
        <taxon>Ralstonia</taxon>
        <taxon>Ralstonia solanacearum species complex</taxon>
    </lineage>
</organism>
<dbReference type="InterPro" id="IPR051201">
    <property type="entry name" value="Chloro_Bact_Ser_Proteases"/>
</dbReference>
<gene>
    <name evidence="5" type="ORF">RUN215_v1_630018</name>
</gene>
<keyword evidence="1 5" id="KW-0645">Protease</keyword>
<dbReference type="Gene3D" id="2.40.10.120">
    <property type="match status" value="1"/>
</dbReference>
<dbReference type="GO" id="GO:0004252">
    <property type="term" value="F:serine-type endopeptidase activity"/>
    <property type="evidence" value="ECO:0007669"/>
    <property type="project" value="InterPro"/>
</dbReference>
<dbReference type="EMBL" id="LN899820">
    <property type="protein sequence ID" value="CUV55989.1"/>
    <property type="molecule type" value="Genomic_DNA"/>
</dbReference>
<feature type="signal peptide" evidence="4">
    <location>
        <begin position="1"/>
        <end position="40"/>
    </location>
</feature>
<sequence>MAPSTGPCFPSEGAARPVLRSALRLAVAAVCGLAAAQAVALEPAEIFEKVSPSVWEVRVIGPDGKGLSMGSAVVIGDGVVITNCHVLRGGKQVWLKRGNANFGARLQYPDVERDLCQLRVADFHYPPVTLAPGSALVTGQKVYAIGNPLGLELTISEGLISSLRTDDDGRLKSVQTSAAISRGSSGGGLFDANGRLIGITDHQVVLTLGQNLNFAIPADWIADVPARAQKALAARAAAASAVVASTPAPQSAAPTPAPAPAPRHQGELGPNQQTGFSVYLQKTWPKAFVAADGDHYYYWTGKNAELYALSACQERWQNCSVYARNNTVVEPVEGTGERPGAAR</sequence>
<keyword evidence="4" id="KW-0732">Signal</keyword>
<feature type="chain" id="PRO_5009779643" evidence="4">
    <location>
        <begin position="41"/>
        <end position="343"/>
    </location>
</feature>
<dbReference type="Pfam" id="PF13365">
    <property type="entry name" value="Trypsin_2"/>
    <property type="match status" value="1"/>
</dbReference>
<protein>
    <submittedName>
        <fullName evidence="5">Serine protease</fullName>
    </submittedName>
</protein>
<dbReference type="PATRIC" id="fig|267608.8.peg.3205"/>
<dbReference type="PANTHER" id="PTHR43343">
    <property type="entry name" value="PEPTIDASE S12"/>
    <property type="match status" value="1"/>
</dbReference>
<feature type="region of interest" description="Disordered" evidence="3">
    <location>
        <begin position="247"/>
        <end position="272"/>
    </location>
</feature>
<dbReference type="InterPro" id="IPR001940">
    <property type="entry name" value="Peptidase_S1C"/>
</dbReference>
<accession>A0A0K1ZGZ2</accession>
<keyword evidence="2" id="KW-0378">Hydrolase</keyword>
<evidence type="ECO:0000256" key="3">
    <source>
        <dbReference type="SAM" id="MobiDB-lite"/>
    </source>
</evidence>
<dbReference type="PANTHER" id="PTHR43343:SF3">
    <property type="entry name" value="PROTEASE DO-LIKE 8, CHLOROPLASTIC"/>
    <property type="match status" value="1"/>
</dbReference>
<dbReference type="GO" id="GO:0006508">
    <property type="term" value="P:proteolysis"/>
    <property type="evidence" value="ECO:0007669"/>
    <property type="project" value="UniProtKB-KW"/>
</dbReference>
<evidence type="ECO:0000256" key="4">
    <source>
        <dbReference type="SAM" id="SignalP"/>
    </source>
</evidence>
<dbReference type="InterPro" id="IPR009003">
    <property type="entry name" value="Peptidase_S1_PA"/>
</dbReference>
<evidence type="ECO:0000256" key="2">
    <source>
        <dbReference type="ARBA" id="ARBA00022801"/>
    </source>
</evidence>
<reference evidence="5" key="1">
    <citation type="submission" date="2015-10" db="EMBL/GenBank/DDBJ databases">
        <authorList>
            <person name="Gilbert D.G."/>
        </authorList>
    </citation>
    <scope>NUCLEOTIDE SEQUENCE</scope>
    <source>
        <strain evidence="5">Phyl III-seqv23</strain>
    </source>
</reference>
<dbReference type="AlphaFoldDB" id="A0A0K1ZGZ2"/>
<dbReference type="PRINTS" id="PR00834">
    <property type="entry name" value="PROTEASES2C"/>
</dbReference>
<evidence type="ECO:0000256" key="1">
    <source>
        <dbReference type="ARBA" id="ARBA00022670"/>
    </source>
</evidence>
<name>A0A0K1ZGZ2_RALSL</name>
<dbReference type="SUPFAM" id="SSF50494">
    <property type="entry name" value="Trypsin-like serine proteases"/>
    <property type="match status" value="1"/>
</dbReference>
<proteinExistence type="predicted"/>
<evidence type="ECO:0000313" key="5">
    <source>
        <dbReference type="EMBL" id="CUV55989.1"/>
    </source>
</evidence>